<dbReference type="Proteomes" id="UP000224080">
    <property type="component" value="Unassembled WGS sequence"/>
</dbReference>
<evidence type="ECO:0000313" key="3">
    <source>
        <dbReference type="Proteomes" id="UP000224080"/>
    </source>
</evidence>
<dbReference type="OrthoDB" id="4344093at2759"/>
<comment type="caution">
    <text evidence="2">The sequence shown here is derived from an EMBL/GenBank/DDBJ whole genome shotgun (WGS) entry which is preliminary data.</text>
</comment>
<dbReference type="AlphaFoldDB" id="A0A2B7WSP1"/>
<accession>A0A2B7WSP1</accession>
<reference evidence="2 3" key="1">
    <citation type="submission" date="2017-10" db="EMBL/GenBank/DDBJ databases">
        <title>Comparative genomics in systemic dimorphic fungi from Ajellomycetaceae.</title>
        <authorList>
            <person name="Munoz J.F."/>
            <person name="Mcewen J.G."/>
            <person name="Clay O.K."/>
            <person name="Cuomo C.A."/>
        </authorList>
    </citation>
    <scope>NUCLEOTIDE SEQUENCE [LARGE SCALE GENOMIC DNA]</scope>
    <source>
        <strain evidence="2 3">UAMH130</strain>
    </source>
</reference>
<dbReference type="EMBL" id="PDNC01000101">
    <property type="protein sequence ID" value="PGG99491.1"/>
    <property type="molecule type" value="Genomic_DNA"/>
</dbReference>
<gene>
    <name evidence="2" type="ORF">GX51_06311</name>
</gene>
<sequence length="375" mass="41333">MTGLPAPAPPILASTLLDSSFQRSNNRNFIQEEPGMVESALWDLTRDIKEGISLTPDKSVLSCGRVIGISGLQCPAAKGSREGTGDDIRLWVIEFWQHILTTLLCKYQTPQDFPRAFVIQYFDSQPLSPQVLYSSLQQRLPDRSPEDIESLLENIQTRRVYDFDELLEAVSEISDILFELQQRQNTQPQKEEHGLSSAPVLLLIEGIDKSLEETIRISNTVAGHARLIPLLRALTVLSRTYASFLSVIIVNSIALPHIPSAASTAPTAAAASAQKISLTPAPHDADAGQQPPRQPASGQLQQQRQYSPELAVRSIFSNISRGLGRLSTPSYISVLARSLDQGCDVHLLVSQIQKKMIIEVAKHRDGAEVGRWCDL</sequence>
<name>A0A2B7WSP1_9EURO</name>
<organism evidence="2 3">
    <name type="scientific">Blastomyces parvus</name>
    <dbReference type="NCBI Taxonomy" id="2060905"/>
    <lineage>
        <taxon>Eukaryota</taxon>
        <taxon>Fungi</taxon>
        <taxon>Dikarya</taxon>
        <taxon>Ascomycota</taxon>
        <taxon>Pezizomycotina</taxon>
        <taxon>Eurotiomycetes</taxon>
        <taxon>Eurotiomycetidae</taxon>
        <taxon>Onygenales</taxon>
        <taxon>Ajellomycetaceae</taxon>
        <taxon>Blastomyces</taxon>
    </lineage>
</organism>
<feature type="region of interest" description="Disordered" evidence="1">
    <location>
        <begin position="280"/>
        <end position="303"/>
    </location>
</feature>
<keyword evidence="3" id="KW-1185">Reference proteome</keyword>
<evidence type="ECO:0000313" key="2">
    <source>
        <dbReference type="EMBL" id="PGG99491.1"/>
    </source>
</evidence>
<evidence type="ECO:0000256" key="1">
    <source>
        <dbReference type="SAM" id="MobiDB-lite"/>
    </source>
</evidence>
<proteinExistence type="predicted"/>
<protein>
    <submittedName>
        <fullName evidence="2">Uncharacterized protein</fullName>
    </submittedName>
</protein>